<feature type="coiled-coil region" evidence="1">
    <location>
        <begin position="3"/>
        <end position="30"/>
    </location>
</feature>
<feature type="compositionally biased region" description="Basic and acidic residues" evidence="2">
    <location>
        <begin position="379"/>
        <end position="392"/>
    </location>
</feature>
<dbReference type="STRING" id="158607.A0A2P5HQL2"/>
<reference evidence="3" key="1">
    <citation type="submission" date="2017-09" db="EMBL/GenBank/DDBJ databases">
        <title>Polyketide synthases of a Diaporthe helianthi virulent isolate.</title>
        <authorList>
            <person name="Baroncelli R."/>
        </authorList>
    </citation>
    <scope>NUCLEOTIDE SEQUENCE [LARGE SCALE GENOMIC DNA]</scope>
    <source>
        <strain evidence="3">7/96</strain>
    </source>
</reference>
<feature type="compositionally biased region" description="Low complexity" evidence="2">
    <location>
        <begin position="268"/>
        <end position="286"/>
    </location>
</feature>
<feature type="compositionally biased region" description="Basic and acidic residues" evidence="2">
    <location>
        <begin position="680"/>
        <end position="697"/>
    </location>
</feature>
<feature type="compositionally biased region" description="Acidic residues" evidence="2">
    <location>
        <begin position="486"/>
        <end position="501"/>
    </location>
</feature>
<feature type="region of interest" description="Disordered" evidence="2">
    <location>
        <begin position="39"/>
        <end position="121"/>
    </location>
</feature>
<sequence>MDLDDTERLFAEAQAKLAELDNRVAAYRHQMATEFNRFSEEQLQDASPDVADQVSQAVTESLANYPHLFPPGSHRGQTPPLESPTESNDAPWRNKGSPPPILPHTSGTPKEPHQSSTHEREVEFQGLFIPTYLPLLDSADQPIHSPPTSPGTEPTTNLVERLATKNPQTSEGTQTSEAPRVPDQTPITEPPPTSEGTQTSESPQAQPRPSPLRRATDASVDSTASDSSSAKTRKSALRRSSVNSPRDIRRVRFEVQGQEVLPSSSPQESTSAFAEVVSASSENSAAPTDTGLPFTSLGDVDGEDHPPPRKVSSSQALRALSKEPLDDPATWTVVNPGSEDSSSDADRLSESPSRTASVSAENRDEMAPKNIPIYVKPEGGGRRGESHLKESDGPTVADAEDEATVEMVESVHAEEEFSEDENPLMIMSKKDFKQKLKATNSQTTKTTEPVGSGRKLDPPAKSEPVATKSKSISVPPTKWSEPAEHYDEDDMFNLEAGEGDETLEKAISARGSPQKHLPDPTDEEPEDSTKSDERSDDELDEHEAQFKPNAPIQASPPIGVPIKKTTDIPPKVPPMPQGSIPKMSVGSYGGKPISMAPVQNSELLEKIAKFEDVRPFFVGSVNGRSGPDPSNAKSYRASLPSPARGGYTLMERWMRDKEEGIKYASDKEDDDKEDEDENEKETKKETKKENKKENKRE</sequence>
<feature type="compositionally biased region" description="Polar residues" evidence="2">
    <location>
        <begin position="53"/>
        <end position="62"/>
    </location>
</feature>
<protein>
    <submittedName>
        <fullName evidence="3">Uncharacterized protein</fullName>
    </submittedName>
</protein>
<organism evidence="3 4">
    <name type="scientific">Diaporthe helianthi</name>
    <dbReference type="NCBI Taxonomy" id="158607"/>
    <lineage>
        <taxon>Eukaryota</taxon>
        <taxon>Fungi</taxon>
        <taxon>Dikarya</taxon>
        <taxon>Ascomycota</taxon>
        <taxon>Pezizomycotina</taxon>
        <taxon>Sordariomycetes</taxon>
        <taxon>Sordariomycetidae</taxon>
        <taxon>Diaporthales</taxon>
        <taxon>Diaporthaceae</taxon>
        <taxon>Diaporthe</taxon>
    </lineage>
</organism>
<feature type="compositionally biased region" description="Acidic residues" evidence="2">
    <location>
        <begin position="667"/>
        <end position="679"/>
    </location>
</feature>
<feature type="compositionally biased region" description="Polar residues" evidence="2">
    <location>
        <begin position="165"/>
        <end position="177"/>
    </location>
</feature>
<dbReference type="InParanoid" id="A0A2P5HQL2"/>
<dbReference type="OrthoDB" id="5418627at2759"/>
<feature type="region of interest" description="Disordered" evidence="2">
    <location>
        <begin position="163"/>
        <end position="586"/>
    </location>
</feature>
<dbReference type="AlphaFoldDB" id="A0A2P5HQL2"/>
<comment type="caution">
    <text evidence="3">The sequence shown here is derived from an EMBL/GenBank/DDBJ whole genome shotgun (WGS) entry which is preliminary data.</text>
</comment>
<evidence type="ECO:0000256" key="1">
    <source>
        <dbReference type="SAM" id="Coils"/>
    </source>
</evidence>
<proteinExistence type="predicted"/>
<name>A0A2P5HQL2_DIAHE</name>
<evidence type="ECO:0000256" key="2">
    <source>
        <dbReference type="SAM" id="MobiDB-lite"/>
    </source>
</evidence>
<dbReference type="Proteomes" id="UP000094444">
    <property type="component" value="Unassembled WGS sequence"/>
</dbReference>
<feature type="compositionally biased region" description="Polar residues" evidence="2">
    <location>
        <begin position="194"/>
        <end position="207"/>
    </location>
</feature>
<feature type="compositionally biased region" description="Polar residues" evidence="2">
    <location>
        <begin position="350"/>
        <end position="360"/>
    </location>
</feature>
<feature type="compositionally biased region" description="Low complexity" evidence="2">
    <location>
        <begin position="217"/>
        <end position="230"/>
    </location>
</feature>
<feature type="region of interest" description="Disordered" evidence="2">
    <location>
        <begin position="620"/>
        <end position="646"/>
    </location>
</feature>
<gene>
    <name evidence="3" type="ORF">DHEL01_v209050</name>
</gene>
<feature type="compositionally biased region" description="Polar residues" evidence="2">
    <location>
        <begin position="437"/>
        <end position="449"/>
    </location>
</feature>
<feature type="region of interest" description="Disordered" evidence="2">
    <location>
        <begin position="661"/>
        <end position="697"/>
    </location>
</feature>
<evidence type="ECO:0000313" key="3">
    <source>
        <dbReference type="EMBL" id="POS72550.1"/>
    </source>
</evidence>
<evidence type="ECO:0000313" key="4">
    <source>
        <dbReference type="Proteomes" id="UP000094444"/>
    </source>
</evidence>
<keyword evidence="4" id="KW-1185">Reference proteome</keyword>
<feature type="compositionally biased region" description="Basic and acidic residues" evidence="2">
    <location>
        <begin position="110"/>
        <end position="121"/>
    </location>
</feature>
<keyword evidence="1" id="KW-0175">Coiled coil</keyword>
<dbReference type="EMBL" id="MAVT02000974">
    <property type="protein sequence ID" value="POS72550.1"/>
    <property type="molecule type" value="Genomic_DNA"/>
</dbReference>
<accession>A0A2P5HQL2</accession>